<dbReference type="GO" id="GO:0003677">
    <property type="term" value="F:DNA binding"/>
    <property type="evidence" value="ECO:0007669"/>
    <property type="project" value="UniProtKB-KW"/>
</dbReference>
<dbReference type="Gene3D" id="1.10.1660.10">
    <property type="match status" value="1"/>
</dbReference>
<reference evidence="4 5" key="1">
    <citation type="submission" date="2019-03" db="EMBL/GenBank/DDBJ databases">
        <title>Genomic Encyclopedia of Type Strains, Phase IV (KMG-IV): sequencing the most valuable type-strain genomes for metagenomic binning, comparative biology and taxonomic classification.</title>
        <authorList>
            <person name="Goeker M."/>
        </authorList>
    </citation>
    <scope>NUCLEOTIDE SEQUENCE [LARGE SCALE GENOMIC DNA]</scope>
    <source>
        <strain evidence="4 5">DSM 45934</strain>
    </source>
</reference>
<evidence type="ECO:0000313" key="5">
    <source>
        <dbReference type="Proteomes" id="UP000295680"/>
    </source>
</evidence>
<keyword evidence="1 4" id="KW-0238">DNA-binding</keyword>
<dbReference type="InterPro" id="IPR000551">
    <property type="entry name" value="MerR-type_HTH_dom"/>
</dbReference>
<evidence type="ECO:0000256" key="1">
    <source>
        <dbReference type="ARBA" id="ARBA00023125"/>
    </source>
</evidence>
<gene>
    <name evidence="4" type="ORF">EV192_102197</name>
</gene>
<dbReference type="PROSITE" id="PS00552">
    <property type="entry name" value="HTH_MERR_1"/>
    <property type="match status" value="1"/>
</dbReference>
<keyword evidence="5" id="KW-1185">Reference proteome</keyword>
<sequence>MAERKQQWRIGELARVTGITVRTLHHYDRLGLLVPSSRTSAGHRTYTDEDIRRLHRIIALRGFGLSLDEIRTTLGRIVDDPRDLIRRQLHVLEDRIEKSRQVRTRLLGILGALDRTAKPSVTEFIQLIEEMISMDQPFTPEQVAKMAEERADRMGRLSDEELAEMGRKREEAMNALPAEQAAEMRQRRTQAMPSADGGDPAS</sequence>
<name>A0A4V2S812_9PSEU</name>
<dbReference type="Proteomes" id="UP000295680">
    <property type="component" value="Unassembled WGS sequence"/>
</dbReference>
<organism evidence="4 5">
    <name type="scientific">Actinocrispum wychmicini</name>
    <dbReference type="NCBI Taxonomy" id="1213861"/>
    <lineage>
        <taxon>Bacteria</taxon>
        <taxon>Bacillati</taxon>
        <taxon>Actinomycetota</taxon>
        <taxon>Actinomycetes</taxon>
        <taxon>Pseudonocardiales</taxon>
        <taxon>Pseudonocardiaceae</taxon>
        <taxon>Actinocrispum</taxon>
    </lineage>
</organism>
<evidence type="ECO:0000256" key="2">
    <source>
        <dbReference type="SAM" id="MobiDB-lite"/>
    </source>
</evidence>
<dbReference type="OrthoDB" id="9809391at2"/>
<dbReference type="GO" id="GO:0003700">
    <property type="term" value="F:DNA-binding transcription factor activity"/>
    <property type="evidence" value="ECO:0007669"/>
    <property type="project" value="InterPro"/>
</dbReference>
<dbReference type="PRINTS" id="PR00040">
    <property type="entry name" value="HTHMERR"/>
</dbReference>
<evidence type="ECO:0000259" key="3">
    <source>
        <dbReference type="PROSITE" id="PS50937"/>
    </source>
</evidence>
<feature type="region of interest" description="Disordered" evidence="2">
    <location>
        <begin position="155"/>
        <end position="202"/>
    </location>
</feature>
<dbReference type="SUPFAM" id="SSF46955">
    <property type="entry name" value="Putative DNA-binding domain"/>
    <property type="match status" value="1"/>
</dbReference>
<dbReference type="PANTHER" id="PTHR30204:SF96">
    <property type="entry name" value="CHROMOSOME-ANCHORING PROTEIN RACA"/>
    <property type="match status" value="1"/>
</dbReference>
<dbReference type="PANTHER" id="PTHR30204">
    <property type="entry name" value="REDOX-CYCLING DRUG-SENSING TRANSCRIPTIONAL ACTIVATOR SOXR"/>
    <property type="match status" value="1"/>
</dbReference>
<dbReference type="PROSITE" id="PS50937">
    <property type="entry name" value="HTH_MERR_2"/>
    <property type="match status" value="1"/>
</dbReference>
<evidence type="ECO:0000313" key="4">
    <source>
        <dbReference type="EMBL" id="TCO62060.1"/>
    </source>
</evidence>
<dbReference type="EMBL" id="SLWS01000002">
    <property type="protein sequence ID" value="TCO62060.1"/>
    <property type="molecule type" value="Genomic_DNA"/>
</dbReference>
<proteinExistence type="predicted"/>
<dbReference type="Pfam" id="PF13411">
    <property type="entry name" value="MerR_1"/>
    <property type="match status" value="1"/>
</dbReference>
<dbReference type="InterPro" id="IPR009061">
    <property type="entry name" value="DNA-bd_dom_put_sf"/>
</dbReference>
<dbReference type="SMART" id="SM00422">
    <property type="entry name" value="HTH_MERR"/>
    <property type="match status" value="1"/>
</dbReference>
<feature type="compositionally biased region" description="Basic and acidic residues" evidence="2">
    <location>
        <begin position="155"/>
        <end position="172"/>
    </location>
</feature>
<dbReference type="AlphaFoldDB" id="A0A4V2S812"/>
<protein>
    <submittedName>
        <fullName evidence="4">DNA-binding transcriptional MerR regulator</fullName>
    </submittedName>
</protein>
<accession>A0A4V2S812</accession>
<feature type="domain" description="HTH merR-type" evidence="3">
    <location>
        <begin position="7"/>
        <end position="76"/>
    </location>
</feature>
<dbReference type="RefSeq" id="WP_132113555.1">
    <property type="nucleotide sequence ID" value="NZ_SLWS01000002.1"/>
</dbReference>
<comment type="caution">
    <text evidence="4">The sequence shown here is derived from an EMBL/GenBank/DDBJ whole genome shotgun (WGS) entry which is preliminary data.</text>
</comment>
<dbReference type="InterPro" id="IPR047057">
    <property type="entry name" value="MerR_fam"/>
</dbReference>